<dbReference type="InterPro" id="IPR004276">
    <property type="entry name" value="GlycoTrans_28_N"/>
</dbReference>
<dbReference type="Pfam" id="PF06722">
    <property type="entry name" value="EryCIII-like_C"/>
    <property type="match status" value="1"/>
</dbReference>
<sequence>MRLLFTTLGSRGDVEPFLNLARTARVAGHDVRVARPDDADTDAAGLDSVSLGIDLAELSVQVSDGSALRVFRERIRPAMARALATTVDVALDWEPDVIVAHPKVLTVPAVAEKLDIPYVQVELTPTLTPTREFPAAGIAVRSLGAVGNRLTYRVVHSAGAMFASDVRSARERLGLATRGRERAPSRTLAAISPALLSPPVDWPDTTVVTGDWKGTDVAATLDDDLATFVAAQAPLAYVGFGSMTGGDAVARADAIIAGARRAGLRVMIATGWGGLTPSPAMLGDDVLVRRGVPHSAVLPRAVVAMHHGGAGTTHAVTRAGVPSVVVPFLADQPFWAAHLHRRRLAGKPLHRHRLTADNVERELRAAQAYTARVENVARAMASENGTATALATLTGLA</sequence>
<dbReference type="RefSeq" id="WP_378752469.1">
    <property type="nucleotide sequence ID" value="NZ_JBHSSV010000010.1"/>
</dbReference>
<dbReference type="PANTHER" id="PTHR48050">
    <property type="entry name" value="STEROL 3-BETA-GLUCOSYLTRANSFERASE"/>
    <property type="match status" value="1"/>
</dbReference>
<accession>A0ABW2ZPR7</accession>
<gene>
    <name evidence="3" type="ORF">ACFQZV_02725</name>
</gene>
<dbReference type="CDD" id="cd03784">
    <property type="entry name" value="GT1_Gtf-like"/>
    <property type="match status" value="1"/>
</dbReference>
<dbReference type="InterPro" id="IPR010610">
    <property type="entry name" value="EryCIII-like_C"/>
</dbReference>
<evidence type="ECO:0000313" key="3">
    <source>
        <dbReference type="EMBL" id="MFD0780211.1"/>
    </source>
</evidence>
<dbReference type="Gene3D" id="3.40.50.2000">
    <property type="entry name" value="Glycogen Phosphorylase B"/>
    <property type="match status" value="2"/>
</dbReference>
<organism evidence="3 4">
    <name type="scientific">Microbacterium koreense</name>
    <dbReference type="NCBI Taxonomy" id="323761"/>
    <lineage>
        <taxon>Bacteria</taxon>
        <taxon>Bacillati</taxon>
        <taxon>Actinomycetota</taxon>
        <taxon>Actinomycetes</taxon>
        <taxon>Micrococcales</taxon>
        <taxon>Microbacteriaceae</taxon>
        <taxon>Microbacterium</taxon>
    </lineage>
</organism>
<feature type="domain" description="Glycosyltransferase family 28 N-terminal" evidence="1">
    <location>
        <begin position="4"/>
        <end position="125"/>
    </location>
</feature>
<dbReference type="PANTHER" id="PTHR48050:SF13">
    <property type="entry name" value="STEROL 3-BETA-GLUCOSYLTRANSFERASE UGT80A2"/>
    <property type="match status" value="1"/>
</dbReference>
<keyword evidence="4" id="KW-1185">Reference proteome</keyword>
<feature type="domain" description="Erythromycin biosynthesis protein CIII-like C-terminal" evidence="2">
    <location>
        <begin position="282"/>
        <end position="383"/>
    </location>
</feature>
<evidence type="ECO:0000259" key="1">
    <source>
        <dbReference type="Pfam" id="PF03033"/>
    </source>
</evidence>
<protein>
    <submittedName>
        <fullName evidence="3">Glycosyltransferase</fullName>
    </submittedName>
</protein>
<dbReference type="EMBL" id="JBHTIM010000001">
    <property type="protein sequence ID" value="MFD0780211.1"/>
    <property type="molecule type" value="Genomic_DNA"/>
</dbReference>
<evidence type="ECO:0000259" key="2">
    <source>
        <dbReference type="Pfam" id="PF06722"/>
    </source>
</evidence>
<evidence type="ECO:0000313" key="4">
    <source>
        <dbReference type="Proteomes" id="UP001597042"/>
    </source>
</evidence>
<proteinExistence type="predicted"/>
<dbReference type="Pfam" id="PF03033">
    <property type="entry name" value="Glyco_transf_28"/>
    <property type="match status" value="1"/>
</dbReference>
<dbReference type="Proteomes" id="UP001597042">
    <property type="component" value="Unassembled WGS sequence"/>
</dbReference>
<reference evidence="4" key="1">
    <citation type="journal article" date="2019" name="Int. J. Syst. Evol. Microbiol.">
        <title>The Global Catalogue of Microorganisms (GCM) 10K type strain sequencing project: providing services to taxonomists for standard genome sequencing and annotation.</title>
        <authorList>
            <consortium name="The Broad Institute Genomics Platform"/>
            <consortium name="The Broad Institute Genome Sequencing Center for Infectious Disease"/>
            <person name="Wu L."/>
            <person name="Ma J."/>
        </authorList>
    </citation>
    <scope>NUCLEOTIDE SEQUENCE [LARGE SCALE GENOMIC DNA]</scope>
    <source>
        <strain evidence="4">CCUG 50754</strain>
    </source>
</reference>
<dbReference type="InterPro" id="IPR002213">
    <property type="entry name" value="UDP_glucos_trans"/>
</dbReference>
<dbReference type="InterPro" id="IPR050426">
    <property type="entry name" value="Glycosyltransferase_28"/>
</dbReference>
<comment type="caution">
    <text evidence="3">The sequence shown here is derived from an EMBL/GenBank/DDBJ whole genome shotgun (WGS) entry which is preliminary data.</text>
</comment>
<dbReference type="SUPFAM" id="SSF53756">
    <property type="entry name" value="UDP-Glycosyltransferase/glycogen phosphorylase"/>
    <property type="match status" value="1"/>
</dbReference>
<name>A0ABW2ZPR7_9MICO</name>